<dbReference type="EMBL" id="VSSQ01040186">
    <property type="protein sequence ID" value="MPM93376.1"/>
    <property type="molecule type" value="Genomic_DNA"/>
</dbReference>
<protein>
    <submittedName>
        <fullName evidence="1">Uncharacterized protein</fullName>
    </submittedName>
</protein>
<proteinExistence type="predicted"/>
<name>A0A645DVL2_9ZZZZ</name>
<dbReference type="AlphaFoldDB" id="A0A645DVL2"/>
<gene>
    <name evidence="1" type="ORF">SDC9_140513</name>
</gene>
<reference evidence="1" key="1">
    <citation type="submission" date="2019-08" db="EMBL/GenBank/DDBJ databases">
        <authorList>
            <person name="Kucharzyk K."/>
            <person name="Murdoch R.W."/>
            <person name="Higgins S."/>
            <person name="Loffler F."/>
        </authorList>
    </citation>
    <scope>NUCLEOTIDE SEQUENCE</scope>
</reference>
<sequence>MFDDDGHTAEFYIRCRACLGAENLYRHRAVDIHGVLRQLDRFVAPRVGVVTEFNRHKVGVTADKTMFVNIQSADFFLRRNAQSDGLFNQGKDQEHRNARPCCDGDHAEALHAEKFEAAAV</sequence>
<evidence type="ECO:0000313" key="1">
    <source>
        <dbReference type="EMBL" id="MPM93376.1"/>
    </source>
</evidence>
<organism evidence="1">
    <name type="scientific">bioreactor metagenome</name>
    <dbReference type="NCBI Taxonomy" id="1076179"/>
    <lineage>
        <taxon>unclassified sequences</taxon>
        <taxon>metagenomes</taxon>
        <taxon>ecological metagenomes</taxon>
    </lineage>
</organism>
<comment type="caution">
    <text evidence="1">The sequence shown here is derived from an EMBL/GenBank/DDBJ whole genome shotgun (WGS) entry which is preliminary data.</text>
</comment>
<accession>A0A645DVL2</accession>